<name>A0ABS8BQA5_9RHOB</name>
<dbReference type="InterPro" id="IPR005632">
    <property type="entry name" value="Chaperone_Skp"/>
</dbReference>
<organism evidence="2 3">
    <name type="scientific">Loktanella gaetbuli</name>
    <dbReference type="NCBI Taxonomy" id="2881335"/>
    <lineage>
        <taxon>Bacteria</taxon>
        <taxon>Pseudomonadati</taxon>
        <taxon>Pseudomonadota</taxon>
        <taxon>Alphaproteobacteria</taxon>
        <taxon>Rhodobacterales</taxon>
        <taxon>Roseobacteraceae</taxon>
        <taxon>Loktanella</taxon>
    </lineage>
</organism>
<gene>
    <name evidence="2" type="ORF">LGQ03_00900</name>
</gene>
<dbReference type="SMART" id="SM00935">
    <property type="entry name" value="OmpH"/>
    <property type="match status" value="1"/>
</dbReference>
<dbReference type="SUPFAM" id="SSF111384">
    <property type="entry name" value="OmpH-like"/>
    <property type="match status" value="1"/>
</dbReference>
<evidence type="ECO:0000313" key="3">
    <source>
        <dbReference type="Proteomes" id="UP001138961"/>
    </source>
</evidence>
<accession>A0ABS8BQA5</accession>
<dbReference type="Pfam" id="PF03938">
    <property type="entry name" value="OmpH"/>
    <property type="match status" value="1"/>
</dbReference>
<dbReference type="EMBL" id="JAJATZ010000001">
    <property type="protein sequence ID" value="MCB5197789.1"/>
    <property type="molecule type" value="Genomic_DNA"/>
</dbReference>
<keyword evidence="3" id="KW-1185">Reference proteome</keyword>
<dbReference type="Gene3D" id="3.30.910.20">
    <property type="entry name" value="Skp domain"/>
    <property type="match status" value="1"/>
</dbReference>
<evidence type="ECO:0000313" key="2">
    <source>
        <dbReference type="EMBL" id="MCB5197789.1"/>
    </source>
</evidence>
<dbReference type="RefSeq" id="WP_226746881.1">
    <property type="nucleotide sequence ID" value="NZ_JAJATZ010000001.1"/>
</dbReference>
<sequence length="202" mass="21878">MCVAVAAWAGPAAAQQDPQALPILIVDYDRLYIDSEYAQQIRAALDADAEALKAENDRIVAALTEEERSLTLRRPTMTAEAFRAEADAFDTKVQAIRRARDAKEVELQRARSAARDEFFVSVRDVVGQLMLERGASVILDRRSVFLALAASDITDEAVSRIDAVMLQSGQAPDADQPLIGGTEPQAPDDTLLDTSPAAPLDP</sequence>
<evidence type="ECO:0000256" key="1">
    <source>
        <dbReference type="SAM" id="MobiDB-lite"/>
    </source>
</evidence>
<feature type="region of interest" description="Disordered" evidence="1">
    <location>
        <begin position="171"/>
        <end position="202"/>
    </location>
</feature>
<comment type="caution">
    <text evidence="2">The sequence shown here is derived from an EMBL/GenBank/DDBJ whole genome shotgun (WGS) entry which is preliminary data.</text>
</comment>
<dbReference type="Proteomes" id="UP001138961">
    <property type="component" value="Unassembled WGS sequence"/>
</dbReference>
<dbReference type="InterPro" id="IPR024930">
    <property type="entry name" value="Skp_dom_sf"/>
</dbReference>
<proteinExistence type="predicted"/>
<protein>
    <submittedName>
        <fullName evidence="2">OmpH family outer membrane protein</fullName>
    </submittedName>
</protein>
<reference evidence="2" key="1">
    <citation type="submission" date="2021-10" db="EMBL/GenBank/DDBJ databases">
        <title>Loktanella gaetbuli sp. nov., isolated from a tidal flat.</title>
        <authorList>
            <person name="Park S."/>
            <person name="Yoon J.-H."/>
        </authorList>
    </citation>
    <scope>NUCLEOTIDE SEQUENCE</scope>
    <source>
        <strain evidence="2">TSTF-M6</strain>
    </source>
</reference>